<organism evidence="3 4">
    <name type="scientific">Bifidobacterium mongoliense DSM 21395</name>
    <dbReference type="NCBI Taxonomy" id="1437603"/>
    <lineage>
        <taxon>Bacteria</taxon>
        <taxon>Bacillati</taxon>
        <taxon>Actinomycetota</taxon>
        <taxon>Actinomycetes</taxon>
        <taxon>Bifidobacteriales</taxon>
        <taxon>Bifidobacteriaceae</taxon>
        <taxon>Bifidobacterium</taxon>
    </lineage>
</organism>
<feature type="domain" description="Uroporphyrinogen decarboxylase (URO-D)" evidence="2">
    <location>
        <begin position="50"/>
        <end position="345"/>
    </location>
</feature>
<dbReference type="InterPro" id="IPR000257">
    <property type="entry name" value="Uroporphyrinogen_deCOase"/>
</dbReference>
<dbReference type="STRING" id="1437603.GCA_000771525_01303"/>
<accession>A0A087C7H1</accession>
<evidence type="ECO:0000259" key="2">
    <source>
        <dbReference type="Pfam" id="PF01208"/>
    </source>
</evidence>
<keyword evidence="4" id="KW-1185">Reference proteome</keyword>
<dbReference type="Proteomes" id="UP000029082">
    <property type="component" value="Unassembled WGS sequence"/>
</dbReference>
<proteinExistence type="predicted"/>
<dbReference type="GO" id="GO:0006779">
    <property type="term" value="P:porphyrin-containing compound biosynthetic process"/>
    <property type="evidence" value="ECO:0007669"/>
    <property type="project" value="InterPro"/>
</dbReference>
<evidence type="ECO:0000313" key="4">
    <source>
        <dbReference type="Proteomes" id="UP000029082"/>
    </source>
</evidence>
<dbReference type="SUPFAM" id="SSF51726">
    <property type="entry name" value="UROD/MetE-like"/>
    <property type="match status" value="1"/>
</dbReference>
<sequence>MGTDHRHPTKEAIMSINRRHTFHDIARQRPSDVPYLVSAWQHLIGHEYGAEEFADATIEFVRRWDWDWVKINPRAIYYSEAWGSRYDRHDYAGYVIPVKISDAVTTPEDLAGITALDPTVDGVFSEQLEAAARIRKAYEDRAVLQTVFNPLSVLLQLADIALYPGDTYASGTLTREQLFQHPDKVERALGEITKTLAAYAAALVKPTDQGGAGLDGIFFAVTGTVSEGYFTDEQYARFGEPYDRVVLDAIRESNPEAEVLLHTCRAESNPDWFERYGVQIVQWDQYLAGNPQVDALRHVVPVGGPSFTDFAPGSDPAVVTTDIDKVIDLQQGRPFLVAPSCTVPTPADDAPCARWPRRRSGERRKAPSSSPTHSDYRRIRTRTRTHHNNDTERTTPRGTKQ</sequence>
<gene>
    <name evidence="3" type="ORF">BMON_0419</name>
</gene>
<dbReference type="Pfam" id="PF01208">
    <property type="entry name" value="URO-D"/>
    <property type="match status" value="1"/>
</dbReference>
<dbReference type="Gene3D" id="3.20.20.210">
    <property type="match status" value="1"/>
</dbReference>
<dbReference type="eggNOG" id="COG0407">
    <property type="taxonomic scope" value="Bacteria"/>
</dbReference>
<feature type="region of interest" description="Disordered" evidence="1">
    <location>
        <begin position="340"/>
        <end position="401"/>
    </location>
</feature>
<dbReference type="GO" id="GO:0004853">
    <property type="term" value="F:uroporphyrinogen decarboxylase activity"/>
    <property type="evidence" value="ECO:0007669"/>
    <property type="project" value="InterPro"/>
</dbReference>
<dbReference type="EMBL" id="JGZE01000002">
    <property type="protein sequence ID" value="KFI79221.1"/>
    <property type="molecule type" value="Genomic_DNA"/>
</dbReference>
<name>A0A087C7H1_9BIFI</name>
<dbReference type="AlphaFoldDB" id="A0A087C7H1"/>
<comment type="caution">
    <text evidence="3">The sequence shown here is derived from an EMBL/GenBank/DDBJ whole genome shotgun (WGS) entry which is preliminary data.</text>
</comment>
<dbReference type="InterPro" id="IPR038071">
    <property type="entry name" value="UROD/MetE-like_sf"/>
</dbReference>
<evidence type="ECO:0000313" key="3">
    <source>
        <dbReference type="EMBL" id="KFI79221.1"/>
    </source>
</evidence>
<protein>
    <submittedName>
        <fullName evidence="3">Uroporphyrinogen-III decarboxylase</fullName>
    </submittedName>
</protein>
<evidence type="ECO:0000256" key="1">
    <source>
        <dbReference type="SAM" id="MobiDB-lite"/>
    </source>
</evidence>
<reference evidence="3 4" key="1">
    <citation type="submission" date="2014-03" db="EMBL/GenBank/DDBJ databases">
        <title>Genomics of Bifidobacteria.</title>
        <authorList>
            <person name="Ventura M."/>
            <person name="Milani C."/>
            <person name="Lugli G.A."/>
        </authorList>
    </citation>
    <scope>NUCLEOTIDE SEQUENCE [LARGE SCALE GENOMIC DNA]</scope>
    <source>
        <strain evidence="3 4">DSM 21395</strain>
    </source>
</reference>